<keyword evidence="4" id="KW-1185">Reference proteome</keyword>
<evidence type="ECO:0000256" key="1">
    <source>
        <dbReference type="SAM" id="MobiDB-lite"/>
    </source>
</evidence>
<reference evidence="3 4" key="1">
    <citation type="submission" date="2007-03" db="EMBL/GenBank/DDBJ databases">
        <authorList>
            <person name="Stal L."/>
            <person name="Ferriera S."/>
            <person name="Johnson J."/>
            <person name="Kravitz S."/>
            <person name="Beeson K."/>
            <person name="Sutton G."/>
            <person name="Rogers Y.-H."/>
            <person name="Friedman R."/>
            <person name="Frazier M."/>
            <person name="Venter J.C."/>
        </authorList>
    </citation>
    <scope>NUCLEOTIDE SEQUENCE [LARGE SCALE GENOMIC DNA]</scope>
    <source>
        <strain evidence="3 4">CCY0110</strain>
    </source>
</reference>
<name>A3IRN4_9CHRO</name>
<feature type="signal peptide" evidence="2">
    <location>
        <begin position="1"/>
        <end position="25"/>
    </location>
</feature>
<organism evidence="3 4">
    <name type="scientific">Crocosphaera chwakensis CCY0110</name>
    <dbReference type="NCBI Taxonomy" id="391612"/>
    <lineage>
        <taxon>Bacteria</taxon>
        <taxon>Bacillati</taxon>
        <taxon>Cyanobacteriota</taxon>
        <taxon>Cyanophyceae</taxon>
        <taxon>Oscillatoriophycideae</taxon>
        <taxon>Chroococcales</taxon>
        <taxon>Aphanothecaceae</taxon>
        <taxon>Crocosphaera</taxon>
        <taxon>Crocosphaera chwakensis</taxon>
    </lineage>
</organism>
<feature type="compositionally biased region" description="Polar residues" evidence="1">
    <location>
        <begin position="28"/>
        <end position="48"/>
    </location>
</feature>
<accession>A3IRN4</accession>
<dbReference type="AlphaFoldDB" id="A3IRN4"/>
<comment type="caution">
    <text evidence="3">The sequence shown here is derived from an EMBL/GenBank/DDBJ whole genome shotgun (WGS) entry which is preliminary data.</text>
</comment>
<dbReference type="eggNOG" id="ENOG5030R3K">
    <property type="taxonomic scope" value="Bacteria"/>
</dbReference>
<keyword evidence="2" id="KW-0732">Signal</keyword>
<dbReference type="RefSeq" id="WP_008276042.1">
    <property type="nucleotide sequence ID" value="NZ_AAXW01000019.1"/>
</dbReference>
<dbReference type="Proteomes" id="UP000003781">
    <property type="component" value="Unassembled WGS sequence"/>
</dbReference>
<proteinExistence type="predicted"/>
<evidence type="ECO:0000256" key="2">
    <source>
        <dbReference type="SAM" id="SignalP"/>
    </source>
</evidence>
<sequence length="54" mass="6077">MKFNQTFVTILTVALTAGLNISTMASVPTEQETQTENNNSVTETTQTKWCHRCR</sequence>
<gene>
    <name evidence="3" type="ORF">CY0110_25671</name>
</gene>
<feature type="region of interest" description="Disordered" evidence="1">
    <location>
        <begin position="28"/>
        <end position="54"/>
    </location>
</feature>
<dbReference type="EMBL" id="AAXW01000019">
    <property type="protein sequence ID" value="EAZ90883.1"/>
    <property type="molecule type" value="Genomic_DNA"/>
</dbReference>
<evidence type="ECO:0000313" key="3">
    <source>
        <dbReference type="EMBL" id="EAZ90883.1"/>
    </source>
</evidence>
<protein>
    <submittedName>
        <fullName evidence="3">Uncharacterized protein</fullName>
    </submittedName>
</protein>
<feature type="chain" id="PRO_5002653804" evidence="2">
    <location>
        <begin position="26"/>
        <end position="54"/>
    </location>
</feature>
<evidence type="ECO:0000313" key="4">
    <source>
        <dbReference type="Proteomes" id="UP000003781"/>
    </source>
</evidence>
<dbReference type="OrthoDB" id="430702at2"/>